<dbReference type="Proteomes" id="UP000214600">
    <property type="component" value="Unassembled WGS sequence"/>
</dbReference>
<dbReference type="InterPro" id="IPR023214">
    <property type="entry name" value="HAD_sf"/>
</dbReference>
<evidence type="ECO:0000313" key="3">
    <source>
        <dbReference type="Proteomes" id="UP000214600"/>
    </source>
</evidence>
<comment type="caution">
    <text evidence="2">The sequence shown here is derived from an EMBL/GenBank/DDBJ whole genome shotgun (WGS) entry which is preliminary data.</text>
</comment>
<dbReference type="AlphaFoldDB" id="A0A228IM89"/>
<dbReference type="SFLD" id="SFLDS00003">
    <property type="entry name" value="Haloacid_Dehalogenase"/>
    <property type="match status" value="1"/>
</dbReference>
<dbReference type="InterPro" id="IPR051540">
    <property type="entry name" value="S-2-haloacid_dehalogenase"/>
</dbReference>
<name>A0A228IM89_9BURK</name>
<protein>
    <submittedName>
        <fullName evidence="2">Haloacid dehalogenase, type II</fullName>
    </submittedName>
</protein>
<dbReference type="RefSeq" id="WP_089451513.1">
    <property type="nucleotide sequence ID" value="NZ_NKFA01000007.1"/>
</dbReference>
<dbReference type="Pfam" id="PF00702">
    <property type="entry name" value="Hydrolase"/>
    <property type="match status" value="1"/>
</dbReference>
<dbReference type="InterPro" id="IPR006328">
    <property type="entry name" value="2-HAD"/>
</dbReference>
<dbReference type="Gene3D" id="3.40.50.1000">
    <property type="entry name" value="HAD superfamily/HAD-like"/>
    <property type="match status" value="1"/>
</dbReference>
<dbReference type="OrthoDB" id="8585081at2"/>
<dbReference type="EMBL" id="NKFA01000007">
    <property type="protein sequence ID" value="OXI43513.1"/>
    <property type="molecule type" value="Genomic_DNA"/>
</dbReference>
<dbReference type="NCBIfam" id="TIGR01428">
    <property type="entry name" value="HAD_type_II"/>
    <property type="match status" value="1"/>
</dbReference>
<reference evidence="2 3" key="2">
    <citation type="submission" date="2017-08" db="EMBL/GenBank/DDBJ databases">
        <title>WGS of novel Burkholderia cepaca complex species.</title>
        <authorList>
            <person name="Lipuma J."/>
            <person name="Spilker T."/>
        </authorList>
    </citation>
    <scope>NUCLEOTIDE SEQUENCE [LARGE SCALE GENOMIC DNA]</scope>
    <source>
        <strain evidence="2 3">AU17325</strain>
    </source>
</reference>
<dbReference type="PANTHER" id="PTHR43316">
    <property type="entry name" value="HYDROLASE, HALOACID DELAHOGENASE-RELATED"/>
    <property type="match status" value="1"/>
</dbReference>
<reference evidence="3" key="1">
    <citation type="submission" date="2017-06" db="EMBL/GenBank/DDBJ databases">
        <authorList>
            <person name="LiPuma J."/>
            <person name="Spilker T."/>
        </authorList>
    </citation>
    <scope>NUCLEOTIDE SEQUENCE [LARGE SCALE GENOMIC DNA]</scope>
    <source>
        <strain evidence="3">AU17325</strain>
    </source>
</reference>
<dbReference type="GO" id="GO:0019120">
    <property type="term" value="F:hydrolase activity, acting on acid halide bonds, in C-halide compounds"/>
    <property type="evidence" value="ECO:0007669"/>
    <property type="project" value="InterPro"/>
</dbReference>
<dbReference type="SUPFAM" id="SSF56784">
    <property type="entry name" value="HAD-like"/>
    <property type="match status" value="1"/>
</dbReference>
<evidence type="ECO:0000313" key="2">
    <source>
        <dbReference type="EMBL" id="OXI43513.1"/>
    </source>
</evidence>
<dbReference type="NCBIfam" id="TIGR01549">
    <property type="entry name" value="HAD-SF-IA-v1"/>
    <property type="match status" value="1"/>
</dbReference>
<proteinExistence type="predicted"/>
<evidence type="ECO:0000256" key="1">
    <source>
        <dbReference type="ARBA" id="ARBA00022801"/>
    </source>
</evidence>
<keyword evidence="1" id="KW-0378">Hydrolase</keyword>
<dbReference type="Gene3D" id="1.10.150.750">
    <property type="match status" value="1"/>
</dbReference>
<dbReference type="PANTHER" id="PTHR43316:SF9">
    <property type="entry name" value="ACID DEHALOGENASE, PUTATIVE (AFU_ORTHOLOGUE AFUA_6G14460)-RELATED"/>
    <property type="match status" value="1"/>
</dbReference>
<sequence>MRLTDFKALTFDCYGTLIDWESGIVASLASLTSSLDQPLTRDEVLEAHARHESYQQISTPDMPYNRLLEVVYKRLAEEWGVSYTHEQAVAYGRSVRDWPAFPDSASTLQYLKKYFKLVVISNVDNDNFAFSHAKLHVPFDAIVTAEDVGSYKPSNRNFEYMLDVLATLGVQKHEILHVADSMYHDHEPANRLDIRSCWIHRRFEQRGLGATARTLAEPTVDFKFTSMAQFVKAHHEELS</sequence>
<organism evidence="2 3">
    <name type="scientific">Burkholderia aenigmatica</name>
    <dbReference type="NCBI Taxonomy" id="2015348"/>
    <lineage>
        <taxon>Bacteria</taxon>
        <taxon>Pseudomonadati</taxon>
        <taxon>Pseudomonadota</taxon>
        <taxon>Betaproteobacteria</taxon>
        <taxon>Burkholderiales</taxon>
        <taxon>Burkholderiaceae</taxon>
        <taxon>Burkholderia</taxon>
        <taxon>Burkholderia cepacia complex</taxon>
    </lineage>
</organism>
<dbReference type="InterPro" id="IPR036412">
    <property type="entry name" value="HAD-like_sf"/>
</dbReference>
<dbReference type="PRINTS" id="PR00413">
    <property type="entry name" value="HADHALOGNASE"/>
</dbReference>
<dbReference type="NCBIfam" id="TIGR01493">
    <property type="entry name" value="HAD-SF-IA-v2"/>
    <property type="match status" value="1"/>
</dbReference>
<dbReference type="SFLD" id="SFLDG01129">
    <property type="entry name" value="C1.5:_HAD__Beta-PGM__Phosphata"/>
    <property type="match status" value="1"/>
</dbReference>
<dbReference type="InterPro" id="IPR006439">
    <property type="entry name" value="HAD-SF_hydro_IA"/>
</dbReference>
<accession>A0A228IM89</accession>
<gene>
    <name evidence="2" type="ORF">CFB84_18250</name>
</gene>